<evidence type="ECO:0000313" key="2">
    <source>
        <dbReference type="Proteomes" id="UP000070054"/>
    </source>
</evidence>
<name>A0A135UT10_9PEZI</name>
<reference evidence="1 2" key="1">
    <citation type="submission" date="2014-02" db="EMBL/GenBank/DDBJ databases">
        <title>The genome sequence of Colletotrichum nymphaeae SA-01.</title>
        <authorList>
            <person name="Baroncelli R."/>
            <person name="Thon M.R."/>
        </authorList>
    </citation>
    <scope>NUCLEOTIDE SEQUENCE [LARGE SCALE GENOMIC DNA]</scope>
    <source>
        <strain evidence="1 2">SA-01</strain>
    </source>
</reference>
<keyword evidence="2" id="KW-1185">Reference proteome</keyword>
<dbReference type="EMBL" id="JEMN01000191">
    <property type="protein sequence ID" value="KXH63503.1"/>
    <property type="molecule type" value="Genomic_DNA"/>
</dbReference>
<protein>
    <submittedName>
        <fullName evidence="1">Uncharacterized protein</fullName>
    </submittedName>
</protein>
<evidence type="ECO:0000313" key="1">
    <source>
        <dbReference type="EMBL" id="KXH63503.1"/>
    </source>
</evidence>
<accession>A0A135UT10</accession>
<dbReference type="AlphaFoldDB" id="A0A135UT10"/>
<proteinExistence type="predicted"/>
<comment type="caution">
    <text evidence="1">The sequence shown here is derived from an EMBL/GenBank/DDBJ whole genome shotgun (WGS) entry which is preliminary data.</text>
</comment>
<sequence length="308" mass="35126">MRSTVTRLQQSMLSRVVSEYSREAKPAAAAVSKAAKAPPKAGRKWPLSIDNKQPLNAISLSPRELYKRIGKCLAFGCDPDQTQRAASLLRTINDEWRNLHAVSQGFHDPKNSAYTVRLRDGEPSHRPWLGTSQASTLTQVAEQSIARFLDRVLETADPQDRLEWERLRDNQTFNETLTTMYCHNGATPQTRAFPTLSLEPQVISAYTRLLSNDYEERSTFRFKVVIYSHKHFTKIADLNIKLKTWTHDRNPLPWLSRELKRVAELTSTDAERNDAHGYARYIAKMVTTLELGTWRRPDAKEDFGSAAP</sequence>
<gene>
    <name evidence="1" type="ORF">CNYM01_10369</name>
</gene>
<dbReference type="OrthoDB" id="5538558at2759"/>
<organism evidence="1 2">
    <name type="scientific">Colletotrichum nymphaeae SA-01</name>
    <dbReference type="NCBI Taxonomy" id="1460502"/>
    <lineage>
        <taxon>Eukaryota</taxon>
        <taxon>Fungi</taxon>
        <taxon>Dikarya</taxon>
        <taxon>Ascomycota</taxon>
        <taxon>Pezizomycotina</taxon>
        <taxon>Sordariomycetes</taxon>
        <taxon>Hypocreomycetidae</taxon>
        <taxon>Glomerellales</taxon>
        <taxon>Glomerellaceae</taxon>
        <taxon>Colletotrichum</taxon>
        <taxon>Colletotrichum acutatum species complex</taxon>
    </lineage>
</organism>
<dbReference type="Proteomes" id="UP000070054">
    <property type="component" value="Unassembled WGS sequence"/>
</dbReference>